<organism evidence="3 4">
    <name type="scientific">Methanobrevibacter thaueri</name>
    <dbReference type="NCBI Taxonomy" id="190975"/>
    <lineage>
        <taxon>Archaea</taxon>
        <taxon>Methanobacteriati</taxon>
        <taxon>Methanobacteriota</taxon>
        <taxon>Methanomada group</taxon>
        <taxon>Methanobacteria</taxon>
        <taxon>Methanobacteriales</taxon>
        <taxon>Methanobacteriaceae</taxon>
        <taxon>Methanobrevibacter</taxon>
    </lineage>
</organism>
<proteinExistence type="inferred from homology"/>
<accession>A0A315XNL3</accession>
<dbReference type="PANTHER" id="PTHR36565">
    <property type="entry name" value="UPF0332 PROTEIN TM_1000"/>
    <property type="match status" value="1"/>
</dbReference>
<dbReference type="RefSeq" id="WP_116591780.1">
    <property type="nucleotide sequence ID" value="NZ_MZGS01000019.1"/>
</dbReference>
<dbReference type="AlphaFoldDB" id="A0A315XNL3"/>
<comment type="caution">
    <text evidence="3">The sequence shown here is derived from an EMBL/GenBank/DDBJ whole genome shotgun (WGS) entry which is preliminary data.</text>
</comment>
<evidence type="ECO:0000313" key="4">
    <source>
        <dbReference type="Proteomes" id="UP000251717"/>
    </source>
</evidence>
<dbReference type="InterPro" id="IPR007842">
    <property type="entry name" value="HEPN_dom"/>
</dbReference>
<reference evidence="3 4" key="1">
    <citation type="submission" date="2017-03" db="EMBL/GenBank/DDBJ databases">
        <title>Genome sequence of Methanobrevibacter thaueri.</title>
        <authorList>
            <person name="Poehlein A."/>
            <person name="Seedorf H."/>
            <person name="Daniel R."/>
        </authorList>
    </citation>
    <scope>NUCLEOTIDE SEQUENCE [LARGE SCALE GENOMIC DNA]</scope>
    <source>
        <strain evidence="3 4">DSM 11995</strain>
    </source>
</reference>
<evidence type="ECO:0000313" key="3">
    <source>
        <dbReference type="EMBL" id="PWB87543.1"/>
    </source>
</evidence>
<comment type="similarity">
    <text evidence="1">Belongs to the UPF0332 family.</text>
</comment>
<protein>
    <submittedName>
        <fullName evidence="3">HEPN domain protein</fullName>
    </submittedName>
</protein>
<evidence type="ECO:0000259" key="2">
    <source>
        <dbReference type="Pfam" id="PF05168"/>
    </source>
</evidence>
<keyword evidence="4" id="KW-1185">Reference proteome</keyword>
<dbReference type="Pfam" id="PF05168">
    <property type="entry name" value="HEPN"/>
    <property type="match status" value="1"/>
</dbReference>
<dbReference type="OrthoDB" id="78331at2157"/>
<dbReference type="InterPro" id="IPR052226">
    <property type="entry name" value="UPF0332_toxin"/>
</dbReference>
<dbReference type="Gene3D" id="1.20.120.330">
    <property type="entry name" value="Nucleotidyltransferases domain 2"/>
    <property type="match status" value="1"/>
</dbReference>
<dbReference type="EMBL" id="MZGS01000019">
    <property type="protein sequence ID" value="PWB87543.1"/>
    <property type="molecule type" value="Genomic_DNA"/>
</dbReference>
<feature type="domain" description="HEPN" evidence="2">
    <location>
        <begin position="12"/>
        <end position="121"/>
    </location>
</feature>
<dbReference type="PANTHER" id="PTHR36565:SF1">
    <property type="entry name" value="UPF0332 PROTEIN TM_1000"/>
    <property type="match status" value="1"/>
</dbReference>
<dbReference type="Proteomes" id="UP000251717">
    <property type="component" value="Unassembled WGS sequence"/>
</dbReference>
<gene>
    <name evidence="3" type="ORF">MBBTH_08110</name>
</gene>
<name>A0A315XNL3_9EURY</name>
<evidence type="ECO:0000256" key="1">
    <source>
        <dbReference type="ARBA" id="ARBA00038248"/>
    </source>
</evidence>
<sequence>MNMDEVNGYMDLAVEELSMAQILFDAGKYRGSVTHSYYAMFDAAKALLLMHDFVSKKHDTILTQFSKDYVLEDDFSQDIYQHYSDAKKLRRKSSYDFTVNFNKQEALDCLVHAEEFIAEARRFL</sequence>